<gene>
    <name evidence="3" type="ORF">QFZ26_002185</name>
</gene>
<accession>A0ABU0R982</accession>
<feature type="domain" description="eCIS core" evidence="2">
    <location>
        <begin position="80"/>
        <end position="157"/>
    </location>
</feature>
<evidence type="ECO:0000313" key="4">
    <source>
        <dbReference type="Proteomes" id="UP001239083"/>
    </source>
</evidence>
<evidence type="ECO:0000259" key="2">
    <source>
        <dbReference type="Pfam" id="PF13699"/>
    </source>
</evidence>
<dbReference type="Proteomes" id="UP001239083">
    <property type="component" value="Unassembled WGS sequence"/>
</dbReference>
<dbReference type="EMBL" id="JAUSYY010000001">
    <property type="protein sequence ID" value="MDQ0894630.1"/>
    <property type="molecule type" value="Genomic_DNA"/>
</dbReference>
<feature type="region of interest" description="Disordered" evidence="1">
    <location>
        <begin position="1"/>
        <end position="37"/>
    </location>
</feature>
<feature type="compositionally biased region" description="Acidic residues" evidence="1">
    <location>
        <begin position="236"/>
        <end position="245"/>
    </location>
</feature>
<sequence length="245" mass="25580">MHAHDLDGVDIETARRGSDGAREAETRIESHGIAERRPDVLGPAGLLRLQRDAGNGAVSELVEEQQRSPVLDVVSSGGSPLEPAVRTDMESRLGHHFSDVKVHTDASAHASAKAVGAHAYTVGNNVVFQRDAYDPGSLAGRTTIAHELTHVVQQRSGPVDGTPAGGGVSVSNPGDRFERAAADNAARVMSDPAPVQRDADEASGSASGGAAGGLAVQREEAEEDETVQGLFVQREGEEEEEESPA</sequence>
<feature type="region of interest" description="Disordered" evidence="1">
    <location>
        <begin position="155"/>
        <end position="175"/>
    </location>
</feature>
<dbReference type="InterPro" id="IPR025295">
    <property type="entry name" value="eCIS_core_dom"/>
</dbReference>
<dbReference type="Pfam" id="PF13699">
    <property type="entry name" value="eCIS_core"/>
    <property type="match status" value="1"/>
</dbReference>
<reference evidence="3 4" key="1">
    <citation type="submission" date="2023-07" db="EMBL/GenBank/DDBJ databases">
        <title>Comparative genomics of wheat-associated soil bacteria to identify genetic determinants of phenazine resistance.</title>
        <authorList>
            <person name="Mouncey N."/>
        </authorList>
    </citation>
    <scope>NUCLEOTIDE SEQUENCE [LARGE SCALE GENOMIC DNA]</scope>
    <source>
        <strain evidence="3 4">V3I3</strain>
    </source>
</reference>
<dbReference type="RefSeq" id="WP_307042021.1">
    <property type="nucleotide sequence ID" value="NZ_JAUSYY010000001.1"/>
</dbReference>
<proteinExistence type="predicted"/>
<evidence type="ECO:0000313" key="3">
    <source>
        <dbReference type="EMBL" id="MDQ0894630.1"/>
    </source>
</evidence>
<keyword evidence="4" id="KW-1185">Reference proteome</keyword>
<name>A0ABU0R982_9MICO</name>
<organism evidence="3 4">
    <name type="scientific">Agromyces ramosus</name>
    <dbReference type="NCBI Taxonomy" id="33879"/>
    <lineage>
        <taxon>Bacteria</taxon>
        <taxon>Bacillati</taxon>
        <taxon>Actinomycetota</taxon>
        <taxon>Actinomycetes</taxon>
        <taxon>Micrococcales</taxon>
        <taxon>Microbacteriaceae</taxon>
        <taxon>Agromyces</taxon>
    </lineage>
</organism>
<comment type="caution">
    <text evidence="3">The sequence shown here is derived from an EMBL/GenBank/DDBJ whole genome shotgun (WGS) entry which is preliminary data.</text>
</comment>
<feature type="region of interest" description="Disordered" evidence="1">
    <location>
        <begin position="187"/>
        <end position="245"/>
    </location>
</feature>
<protein>
    <recommendedName>
        <fullName evidence="2">eCIS core domain-containing protein</fullName>
    </recommendedName>
</protein>
<evidence type="ECO:0000256" key="1">
    <source>
        <dbReference type="SAM" id="MobiDB-lite"/>
    </source>
</evidence>